<dbReference type="Pfam" id="PF01156">
    <property type="entry name" value="IU_nuc_hydro"/>
    <property type="match status" value="1"/>
</dbReference>
<dbReference type="EC" id="3.2.-.-" evidence="4"/>
<gene>
    <name evidence="4" type="ORF">E9229_003223</name>
</gene>
<dbReference type="CDD" id="cd02651">
    <property type="entry name" value="nuc_hydro_IU_UC_XIUA"/>
    <property type="match status" value="1"/>
</dbReference>
<dbReference type="PANTHER" id="PTHR12304">
    <property type="entry name" value="INOSINE-URIDINE PREFERRING NUCLEOSIDE HYDROLASE"/>
    <property type="match status" value="1"/>
</dbReference>
<organism evidence="4 5">
    <name type="scientific">Paeniglutamicibacter cryotolerans</name>
    <dbReference type="NCBI Taxonomy" id="670079"/>
    <lineage>
        <taxon>Bacteria</taxon>
        <taxon>Bacillati</taxon>
        <taxon>Actinomycetota</taxon>
        <taxon>Actinomycetes</taxon>
        <taxon>Micrococcales</taxon>
        <taxon>Micrococcaceae</taxon>
        <taxon>Paeniglutamicibacter</taxon>
    </lineage>
</organism>
<keyword evidence="5" id="KW-1185">Reference proteome</keyword>
<keyword evidence="2 4" id="KW-0326">Glycosidase</keyword>
<protein>
    <submittedName>
        <fullName evidence="4">Pyrimidine-specific ribonucleoside hydrolase</fullName>
        <ecNumber evidence="4">3.2.-.-</ecNumber>
    </submittedName>
</protein>
<dbReference type="InterPro" id="IPR036452">
    <property type="entry name" value="Ribo_hydro-like"/>
</dbReference>
<dbReference type="PANTHER" id="PTHR12304:SF4">
    <property type="entry name" value="URIDINE NUCLEOSIDASE"/>
    <property type="match status" value="1"/>
</dbReference>
<dbReference type="InterPro" id="IPR023186">
    <property type="entry name" value="IUNH"/>
</dbReference>
<evidence type="ECO:0000259" key="3">
    <source>
        <dbReference type="Pfam" id="PF01156"/>
    </source>
</evidence>
<keyword evidence="1 4" id="KW-0378">Hydrolase</keyword>
<proteinExistence type="predicted"/>
<name>A0A839QSN4_9MICC</name>
<dbReference type="Proteomes" id="UP000523000">
    <property type="component" value="Unassembled WGS sequence"/>
</dbReference>
<accession>A0A839QSN4</accession>
<dbReference type="AlphaFoldDB" id="A0A839QSN4"/>
<sequence length="330" mass="34004">MKSVILDVDTGTDDAMALMLAVAHPALDVRAVTCVGGNVSLEQVVANTLGILELMGAGHIPVAAGLAEPLIEPAQDASYVHGSNGVADIELPTPTRSVEDVHAVELLRRTLAESTEPITIIALAPLGNIALLLRLYPEVHAKIERIVFMGGAVGAGNATASAEFNIWHDPEAAEMVLRSGVPTTMYGLEAFYQVTIDAETIGELASSTQPVQAVLGGLLSHLASISVDESRIVGAGWAAIGDAGTVCAVIDPDGLVLRTAPVEVSLAPGPTRGQTVVDLRTGLGAGGAETHEQESHIKVVLDVDGPRYARLFLEAIDAVSSAAPATSPGE</sequence>
<dbReference type="EMBL" id="JACHVS010000002">
    <property type="protein sequence ID" value="MBB2996976.1"/>
    <property type="molecule type" value="Genomic_DNA"/>
</dbReference>
<feature type="domain" description="Inosine/uridine-preferring nucleoside hydrolase" evidence="3">
    <location>
        <begin position="4"/>
        <end position="308"/>
    </location>
</feature>
<dbReference type="InterPro" id="IPR001910">
    <property type="entry name" value="Inosine/uridine_hydrolase_dom"/>
</dbReference>
<dbReference type="GO" id="GO:0006152">
    <property type="term" value="P:purine nucleoside catabolic process"/>
    <property type="evidence" value="ECO:0007669"/>
    <property type="project" value="TreeGrafter"/>
</dbReference>
<dbReference type="GO" id="GO:0005829">
    <property type="term" value="C:cytosol"/>
    <property type="evidence" value="ECO:0007669"/>
    <property type="project" value="TreeGrafter"/>
</dbReference>
<dbReference type="RefSeq" id="WP_183512547.1">
    <property type="nucleotide sequence ID" value="NZ_BAABGK010000109.1"/>
</dbReference>
<evidence type="ECO:0000256" key="1">
    <source>
        <dbReference type="ARBA" id="ARBA00022801"/>
    </source>
</evidence>
<dbReference type="GO" id="GO:0008477">
    <property type="term" value="F:purine nucleosidase activity"/>
    <property type="evidence" value="ECO:0007669"/>
    <property type="project" value="TreeGrafter"/>
</dbReference>
<reference evidence="4 5" key="1">
    <citation type="submission" date="2020-08" db="EMBL/GenBank/DDBJ databases">
        <title>Sequencing the genomes of 1000 actinobacteria strains.</title>
        <authorList>
            <person name="Klenk H.-P."/>
        </authorList>
    </citation>
    <scope>NUCLEOTIDE SEQUENCE [LARGE SCALE GENOMIC DNA]</scope>
    <source>
        <strain evidence="4 5">DSM 22826</strain>
    </source>
</reference>
<evidence type="ECO:0000313" key="5">
    <source>
        <dbReference type="Proteomes" id="UP000523000"/>
    </source>
</evidence>
<dbReference type="SUPFAM" id="SSF53590">
    <property type="entry name" value="Nucleoside hydrolase"/>
    <property type="match status" value="1"/>
</dbReference>
<comment type="caution">
    <text evidence="4">The sequence shown here is derived from an EMBL/GenBank/DDBJ whole genome shotgun (WGS) entry which is preliminary data.</text>
</comment>
<dbReference type="Gene3D" id="3.90.245.10">
    <property type="entry name" value="Ribonucleoside hydrolase-like"/>
    <property type="match status" value="1"/>
</dbReference>
<evidence type="ECO:0000313" key="4">
    <source>
        <dbReference type="EMBL" id="MBB2996976.1"/>
    </source>
</evidence>
<evidence type="ECO:0000256" key="2">
    <source>
        <dbReference type="ARBA" id="ARBA00023295"/>
    </source>
</evidence>